<feature type="domain" description="FAD-binding PCMH-type" evidence="3">
    <location>
        <begin position="1"/>
        <end position="203"/>
    </location>
</feature>
<dbReference type="InterPro" id="IPR036188">
    <property type="entry name" value="FAD/NAD-bd_sf"/>
</dbReference>
<dbReference type="SUPFAM" id="SSF51971">
    <property type="entry name" value="Nucleotide-binding domain"/>
    <property type="match status" value="1"/>
</dbReference>
<dbReference type="Pfam" id="PF00941">
    <property type="entry name" value="FAD_binding_5"/>
    <property type="match status" value="1"/>
</dbReference>
<dbReference type="InterPro" id="IPR023753">
    <property type="entry name" value="FAD/NAD-binding_dom"/>
</dbReference>
<dbReference type="PANTHER" id="PTHR42783:SF3">
    <property type="entry name" value="GLUTAMATE SYNTHASE [NADPH] SMALL CHAIN-RELATED"/>
    <property type="match status" value="1"/>
</dbReference>
<dbReference type="SUPFAM" id="SSF56176">
    <property type="entry name" value="FAD-binding/transporter-associated domain-like"/>
    <property type="match status" value="2"/>
</dbReference>
<dbReference type="InterPro" id="IPR028261">
    <property type="entry name" value="DPD_II"/>
</dbReference>
<dbReference type="Gene3D" id="3.50.50.60">
    <property type="entry name" value="FAD/NAD(P)-binding domain"/>
    <property type="match status" value="2"/>
</dbReference>
<name>A0ABV1DCG8_9FIRM</name>
<evidence type="ECO:0000256" key="1">
    <source>
        <dbReference type="ARBA" id="ARBA00022630"/>
    </source>
</evidence>
<comment type="caution">
    <text evidence="4">The sequence shown here is derived from an EMBL/GenBank/DDBJ whole genome shotgun (WGS) entry which is preliminary data.</text>
</comment>
<dbReference type="Pfam" id="PF07992">
    <property type="entry name" value="Pyr_redox_2"/>
    <property type="match status" value="1"/>
</dbReference>
<evidence type="ECO:0000313" key="5">
    <source>
        <dbReference type="Proteomes" id="UP001454086"/>
    </source>
</evidence>
<dbReference type="InterPro" id="IPR016167">
    <property type="entry name" value="FAD-bd_PCMH_sub1"/>
</dbReference>
<dbReference type="InterPro" id="IPR005107">
    <property type="entry name" value="CO_DH_flav_C"/>
</dbReference>
<dbReference type="InterPro" id="IPR036318">
    <property type="entry name" value="FAD-bd_PCMH-like_sf"/>
</dbReference>
<keyword evidence="5" id="KW-1185">Reference proteome</keyword>
<evidence type="ECO:0000256" key="2">
    <source>
        <dbReference type="ARBA" id="ARBA00023002"/>
    </source>
</evidence>
<dbReference type="PRINTS" id="PR00419">
    <property type="entry name" value="ADXRDTASE"/>
</dbReference>
<dbReference type="Pfam" id="PF14691">
    <property type="entry name" value="Fer4_20"/>
    <property type="match status" value="1"/>
</dbReference>
<dbReference type="Pfam" id="PF03450">
    <property type="entry name" value="CO_deh_flav_C"/>
    <property type="match status" value="1"/>
</dbReference>
<dbReference type="InterPro" id="IPR009051">
    <property type="entry name" value="Helical_ferredxn"/>
</dbReference>
<dbReference type="Gene3D" id="3.30.43.10">
    <property type="entry name" value="Uridine Diphospho-n-acetylenolpyruvylglucosamine Reductase, domain 2"/>
    <property type="match status" value="1"/>
</dbReference>
<dbReference type="InterPro" id="IPR016166">
    <property type="entry name" value="FAD-bd_PCMH"/>
</dbReference>
<protein>
    <submittedName>
        <fullName evidence="4">FAD-dependent oxidoreductase</fullName>
    </submittedName>
</protein>
<evidence type="ECO:0000313" key="4">
    <source>
        <dbReference type="EMBL" id="MEQ2428065.1"/>
    </source>
</evidence>
<keyword evidence="2" id="KW-0560">Oxidoreductase</keyword>
<dbReference type="PANTHER" id="PTHR42783">
    <property type="entry name" value="GLUTAMATE SYNTHASE [NADPH] SMALL CHAIN"/>
    <property type="match status" value="1"/>
</dbReference>
<dbReference type="Gene3D" id="1.10.1060.10">
    <property type="entry name" value="Alpha-helical ferredoxin"/>
    <property type="match status" value="1"/>
</dbReference>
<organism evidence="4 5">
    <name type="scientific">Enterocloster hominis</name>
    <name type="common">ex Hitch et al. 2024</name>
    <dbReference type="NCBI Taxonomy" id="1917870"/>
    <lineage>
        <taxon>Bacteria</taxon>
        <taxon>Bacillati</taxon>
        <taxon>Bacillota</taxon>
        <taxon>Clostridia</taxon>
        <taxon>Lachnospirales</taxon>
        <taxon>Lachnospiraceae</taxon>
        <taxon>Enterocloster</taxon>
    </lineage>
</organism>
<dbReference type="InterPro" id="IPR002346">
    <property type="entry name" value="Mopterin_DH_FAD-bd"/>
</dbReference>
<dbReference type="SUPFAM" id="SSF46548">
    <property type="entry name" value="alpha-helical ferredoxin"/>
    <property type="match status" value="1"/>
</dbReference>
<evidence type="ECO:0000259" key="3">
    <source>
        <dbReference type="PROSITE" id="PS51387"/>
    </source>
</evidence>
<accession>A0ABV1DCG8</accession>
<dbReference type="InterPro" id="IPR016169">
    <property type="entry name" value="FAD-bd_PCMH_sub2"/>
</dbReference>
<keyword evidence="1" id="KW-0285">Flavoprotein</keyword>
<sequence>MKQFNHVNAASFEEAGRMLKDSKGAAQAMAGGSDLLGVYKDGILKTYPETVINLKKIPGFDVLEAQEDCLKIGAGCRLNRIAEEQAVKEACPALAEAAYSVASPLIRSIGTIGGNICQDVRCWYYRYPDSVGKALDCKRKGGKTCYAINGENRYHSVFGGMDCHGSPCARSCPAGTDVPGYMERLREGDWDGAARIILRYNPMPMMTSRICPHLCQDDCNQCTYGDSVNVHGVERSLGDYILEHAEEYYTAPEKESGRKAAIIGAGPGGLAAAYYLRKAGHRVVVYDRMEKAGGVLRYGIPHYRLPKDIVDAYVDALAHMGVEFRLGVCVGKDITVEEIQQESDSLYMGTGAWKQPVLGLEGENLTQFGLNFLVEVNTYLEKSMGSQVLVCGGGNVAMDVALTASRLGAEEVKLVCLEQEHEMPAASEEIARAKEEGVKLYNGWGLGRIVTDGSGKVTGLEAKKCLSVFNGEHRFSPVYDEEDRMVMDADTIILATGQRVDLSFLGERFGEQLQSARGLIDADTESFKTKKEGIYAGGDAVTGPDIAIRAIQAGRVAAAGMNRDLGGSEEDGPACGGVPCGSEEGSRSRCSGAGTGSNPFLHFDPKSVGTGISNKLQELPLEERSLVKEDAASFDRGTAMAEAGRCMNCGCYAVSPSDISPVLVMAEAEIVTTERTLSAEELLTRELTVQDILNPGELIKEIRVPRLKGRMHYDKKRVRDAIDFAIVSLASCLDVTDDVIQGVRLVYGGVAPVPYRMTHVEEFLKGRTITEEVAEAAAELAVRDARPMGKNEYKLFMMKDLMRNAILRARSGD</sequence>
<dbReference type="PROSITE" id="PS51387">
    <property type="entry name" value="FAD_PCMH"/>
    <property type="match status" value="1"/>
</dbReference>
<dbReference type="RefSeq" id="WP_008717827.1">
    <property type="nucleotide sequence ID" value="NZ_JBBMFM010000147.1"/>
</dbReference>
<reference evidence="4 5" key="1">
    <citation type="submission" date="2024-03" db="EMBL/GenBank/DDBJ databases">
        <title>Human intestinal bacterial collection.</title>
        <authorList>
            <person name="Pauvert C."/>
            <person name="Hitch T.C.A."/>
            <person name="Clavel T."/>
        </authorList>
    </citation>
    <scope>NUCLEOTIDE SEQUENCE [LARGE SCALE GENOMIC DNA]</scope>
    <source>
        <strain evidence="4 5">CLA-SR-H021</strain>
    </source>
</reference>
<dbReference type="SUPFAM" id="SSF55447">
    <property type="entry name" value="CO dehydrogenase flavoprotein C-terminal domain-like"/>
    <property type="match status" value="1"/>
</dbReference>
<dbReference type="Proteomes" id="UP001454086">
    <property type="component" value="Unassembled WGS sequence"/>
</dbReference>
<gene>
    <name evidence="4" type="ORF">WMQ36_24175</name>
</gene>
<dbReference type="Gene3D" id="3.30.465.10">
    <property type="match status" value="1"/>
</dbReference>
<dbReference type="EMBL" id="JBBMFM010000147">
    <property type="protein sequence ID" value="MEQ2428065.1"/>
    <property type="molecule type" value="Genomic_DNA"/>
</dbReference>
<dbReference type="InterPro" id="IPR036683">
    <property type="entry name" value="CO_DH_flav_C_dom_sf"/>
</dbReference>
<proteinExistence type="predicted"/>
<dbReference type="SMART" id="SM01092">
    <property type="entry name" value="CO_deh_flav_C"/>
    <property type="match status" value="1"/>
</dbReference>
<dbReference type="Gene3D" id="3.30.390.50">
    <property type="entry name" value="CO dehydrogenase flavoprotein, C-terminal domain"/>
    <property type="match status" value="1"/>
</dbReference>